<accession>A0A1X7F678</accession>
<evidence type="ECO:0000313" key="3">
    <source>
        <dbReference type="Proteomes" id="UP000192903"/>
    </source>
</evidence>
<gene>
    <name evidence="2" type="ORF">SAMN02982989_2384</name>
</gene>
<dbReference type="AlphaFoldDB" id="A0A1X7F678"/>
<dbReference type="RefSeq" id="WP_085422579.1">
    <property type="nucleotide sequence ID" value="NZ_FXAF01000006.1"/>
</dbReference>
<dbReference type="Pfam" id="PF15887">
    <property type="entry name" value="Peptidase_Mx"/>
    <property type="match status" value="1"/>
</dbReference>
<reference evidence="3" key="1">
    <citation type="submission" date="2017-04" db="EMBL/GenBank/DDBJ databases">
        <authorList>
            <person name="Varghese N."/>
            <person name="Submissions S."/>
        </authorList>
    </citation>
    <scope>NUCLEOTIDE SEQUENCE [LARGE SCALE GENOMIC DNA]</scope>
    <source>
        <strain evidence="3">B4P</strain>
    </source>
</reference>
<name>A0A1X7F678_9HYPH</name>
<evidence type="ECO:0000313" key="2">
    <source>
        <dbReference type="EMBL" id="SMF46592.1"/>
    </source>
</evidence>
<dbReference type="EMBL" id="FXAF01000006">
    <property type="protein sequence ID" value="SMF46592.1"/>
    <property type="molecule type" value="Genomic_DNA"/>
</dbReference>
<dbReference type="Pfam" id="PF10005">
    <property type="entry name" value="Zn_ribbon_DZR_6"/>
    <property type="match status" value="1"/>
</dbReference>
<dbReference type="STRING" id="464029.SAMN02982989_2384"/>
<keyword evidence="3" id="KW-1185">Reference proteome</keyword>
<dbReference type="InterPro" id="IPR011201">
    <property type="entry name" value="Zinc-ribbon_6_bact"/>
</dbReference>
<dbReference type="Proteomes" id="UP000192903">
    <property type="component" value="Unassembled WGS sequence"/>
</dbReference>
<evidence type="ECO:0000259" key="1">
    <source>
        <dbReference type="Pfam" id="PF10005"/>
    </source>
</evidence>
<organism evidence="2 3">
    <name type="scientific">Xaviernesmea oryzae</name>
    <dbReference type="NCBI Taxonomy" id="464029"/>
    <lineage>
        <taxon>Bacteria</taxon>
        <taxon>Pseudomonadati</taxon>
        <taxon>Pseudomonadota</taxon>
        <taxon>Alphaproteobacteria</taxon>
        <taxon>Hyphomicrobiales</taxon>
        <taxon>Rhizobiaceae</taxon>
        <taxon>Rhizobium/Agrobacterium group</taxon>
        <taxon>Xaviernesmea</taxon>
    </lineage>
</organism>
<dbReference type="Gene3D" id="3.40.390.70">
    <property type="match status" value="1"/>
</dbReference>
<dbReference type="PIRSF" id="PIRSF012641">
    <property type="entry name" value="UCP012641"/>
    <property type="match status" value="1"/>
</dbReference>
<protein>
    <recommendedName>
        <fullName evidence="1">Zinc-ribbon domain-containing protein</fullName>
    </recommendedName>
</protein>
<proteinExistence type="predicted"/>
<dbReference type="OrthoDB" id="256753at2"/>
<feature type="domain" description="Zinc-ribbon" evidence="1">
    <location>
        <begin position="3"/>
        <end position="95"/>
    </location>
</feature>
<dbReference type="InterPro" id="IPR031321">
    <property type="entry name" value="UCP012641"/>
</dbReference>
<sequence>MRLYECDHCGQTIHFDNRSCVNCGHRLAFVPERLAMHALAEDEGEGTWHPVAEPGYKVRLCANAAMDICNWTVPTGDLNVFCPACRHNRLVPDASTEVGLNQWRRISQAQRHLFYSLLRWNLPRTTREQDPEGGLVFDFLVDEVQPDGTVVPAMTGHEDGLIAIRAAEADDATREQVRVMMNEPYRTMLGHFRHETGHYMWDKLVRDGGRLDEFRAVFGDETADYGEALQRNYEQGPPPGWQETFISTYASTHPWEDFAECFAHYLHIVDTLETARSYGMSIEPQQHEELSVEVAFNPYHAQGAGQLVSAWIPFSVALNSLHRSMGVPDLYPFILTPAVVGKLEFVHRLVHSRG</sequence>